<dbReference type="InterPro" id="IPR050583">
    <property type="entry name" value="Mycobacterial_A85_antigen"/>
</dbReference>
<evidence type="ECO:0000313" key="1">
    <source>
        <dbReference type="EMBL" id="QSQ21176.1"/>
    </source>
</evidence>
<keyword evidence="1" id="KW-0378">Hydrolase</keyword>
<gene>
    <name evidence="1" type="ORF">JY651_39230</name>
</gene>
<proteinExistence type="predicted"/>
<dbReference type="EMBL" id="CP071090">
    <property type="protein sequence ID" value="QSQ21176.1"/>
    <property type="molecule type" value="Genomic_DNA"/>
</dbReference>
<dbReference type="Gene3D" id="3.40.50.1820">
    <property type="entry name" value="alpha/beta hydrolase"/>
    <property type="match status" value="1"/>
</dbReference>
<dbReference type="RefSeq" id="WP_206722755.1">
    <property type="nucleotide sequence ID" value="NZ_CP071090.1"/>
</dbReference>
<organism evidence="1 2">
    <name type="scientific">Pyxidicoccus parkwayensis</name>
    <dbReference type="NCBI Taxonomy" id="2813578"/>
    <lineage>
        <taxon>Bacteria</taxon>
        <taxon>Pseudomonadati</taxon>
        <taxon>Myxococcota</taxon>
        <taxon>Myxococcia</taxon>
        <taxon>Myxococcales</taxon>
        <taxon>Cystobacterineae</taxon>
        <taxon>Myxococcaceae</taxon>
        <taxon>Pyxidicoccus</taxon>
    </lineage>
</organism>
<sequence length="290" mass="32115">MRVAIVVGALGLLTACAGVRTSPETEAPAKAEEGRPVILARSYTLESRVLKETRRINVYLPPGYDKGQARLPVLYLLDGGEQEDFMHIAGLAQLASLSHTIREMIVVGIEDTDRRRDFTYPSQVPEDRKLLPTSGGSAAFREFLAQEVKPWVEARYRTSGETLLMGESLAGLFIVETFLRQPELFGSYIAVSPSLWWSNQSLSKESPALLRQHPAGPRTLYLTMGNEGGEMPEMQQGLDVFVAALKANTPTGLQWHYEPMPDELHSTIFHPAALRALRKLLPPPPEEASH</sequence>
<dbReference type="InterPro" id="IPR000801">
    <property type="entry name" value="Esterase-like"/>
</dbReference>
<dbReference type="Pfam" id="PF00756">
    <property type="entry name" value="Esterase"/>
    <property type="match status" value="1"/>
</dbReference>
<dbReference type="Proteomes" id="UP000662747">
    <property type="component" value="Chromosome"/>
</dbReference>
<evidence type="ECO:0000313" key="2">
    <source>
        <dbReference type="Proteomes" id="UP000662747"/>
    </source>
</evidence>
<dbReference type="PROSITE" id="PS51257">
    <property type="entry name" value="PROKAR_LIPOPROTEIN"/>
    <property type="match status" value="1"/>
</dbReference>
<dbReference type="PANTHER" id="PTHR48098:SF6">
    <property type="entry name" value="FERRI-BACILLIBACTIN ESTERASE BESA"/>
    <property type="match status" value="1"/>
</dbReference>
<reference evidence="1 2" key="1">
    <citation type="submission" date="2021-02" db="EMBL/GenBank/DDBJ databases">
        <title>De Novo genome assembly of isolated myxobacteria.</title>
        <authorList>
            <person name="Stevens D.C."/>
        </authorList>
    </citation>
    <scope>NUCLEOTIDE SEQUENCE [LARGE SCALE GENOMIC DNA]</scope>
    <source>
        <strain evidence="2">SCPEA02</strain>
    </source>
</reference>
<keyword evidence="2" id="KW-1185">Reference proteome</keyword>
<dbReference type="PANTHER" id="PTHR48098">
    <property type="entry name" value="ENTEROCHELIN ESTERASE-RELATED"/>
    <property type="match status" value="1"/>
</dbReference>
<protein>
    <submittedName>
        <fullName evidence="1">Alpha/beta hydrolase</fullName>
    </submittedName>
</protein>
<dbReference type="GO" id="GO:0016787">
    <property type="term" value="F:hydrolase activity"/>
    <property type="evidence" value="ECO:0007669"/>
    <property type="project" value="UniProtKB-KW"/>
</dbReference>
<dbReference type="InterPro" id="IPR029058">
    <property type="entry name" value="AB_hydrolase_fold"/>
</dbReference>
<accession>A0ABX7NQN2</accession>
<name>A0ABX7NQN2_9BACT</name>
<dbReference type="SUPFAM" id="SSF53474">
    <property type="entry name" value="alpha/beta-Hydrolases"/>
    <property type="match status" value="1"/>
</dbReference>